<dbReference type="EMBL" id="BRZA01000002">
    <property type="protein sequence ID" value="GLC88715.1"/>
    <property type="molecule type" value="Genomic_DNA"/>
</dbReference>
<reference evidence="1" key="1">
    <citation type="submission" date="2022-08" db="EMBL/GenBank/DDBJ databases">
        <title>Draft genome sequence of Lysinibacillus sp. strain KH24.</title>
        <authorList>
            <person name="Kanbe H."/>
            <person name="Itoh H."/>
        </authorList>
    </citation>
    <scope>NUCLEOTIDE SEQUENCE</scope>
    <source>
        <strain evidence="1">KH24</strain>
    </source>
</reference>
<accession>A0ABQ5NKB3</accession>
<dbReference type="Proteomes" id="UP001065593">
    <property type="component" value="Unassembled WGS sequence"/>
</dbReference>
<evidence type="ECO:0000313" key="2">
    <source>
        <dbReference type="Proteomes" id="UP001065593"/>
    </source>
</evidence>
<organism evidence="1 2">
    <name type="scientific">Lysinibacillus piscis</name>
    <dbReference type="NCBI Taxonomy" id="2518931"/>
    <lineage>
        <taxon>Bacteria</taxon>
        <taxon>Bacillati</taxon>
        <taxon>Bacillota</taxon>
        <taxon>Bacilli</taxon>
        <taxon>Bacillales</taxon>
        <taxon>Bacillaceae</taxon>
        <taxon>Lysinibacillus</taxon>
    </lineage>
</organism>
<gene>
    <name evidence="1" type="ORF">LYSBPC_18420</name>
</gene>
<proteinExistence type="predicted"/>
<comment type="caution">
    <text evidence="1">The sequence shown here is derived from an EMBL/GenBank/DDBJ whole genome shotgun (WGS) entry which is preliminary data.</text>
</comment>
<evidence type="ECO:0000313" key="1">
    <source>
        <dbReference type="EMBL" id="GLC88715.1"/>
    </source>
</evidence>
<keyword evidence="2" id="KW-1185">Reference proteome</keyword>
<name>A0ABQ5NKB3_9BACI</name>
<dbReference type="RefSeq" id="WP_264988476.1">
    <property type="nucleotide sequence ID" value="NZ_BRZA01000002.1"/>
</dbReference>
<protein>
    <submittedName>
        <fullName evidence="1">Uncharacterized protein</fullName>
    </submittedName>
</protein>
<sequence length="80" mass="9356">MKHRPPIAYHSAGKDIIETDDERFFALNGWDGERYMNCYECTYFGQKISQTVYVVRPVWGNAVLGITDEEDFILDYVVEE</sequence>